<comment type="caution">
    <text evidence="2">The sequence shown here is derived from an EMBL/GenBank/DDBJ whole genome shotgun (WGS) entry which is preliminary data.</text>
</comment>
<gene>
    <name evidence="2" type="ORF">CEXT_315661</name>
</gene>
<organism evidence="2 3">
    <name type="scientific">Caerostris extrusa</name>
    <name type="common">Bark spider</name>
    <name type="synonym">Caerostris bankana</name>
    <dbReference type="NCBI Taxonomy" id="172846"/>
    <lineage>
        <taxon>Eukaryota</taxon>
        <taxon>Metazoa</taxon>
        <taxon>Ecdysozoa</taxon>
        <taxon>Arthropoda</taxon>
        <taxon>Chelicerata</taxon>
        <taxon>Arachnida</taxon>
        <taxon>Araneae</taxon>
        <taxon>Araneomorphae</taxon>
        <taxon>Entelegynae</taxon>
        <taxon>Araneoidea</taxon>
        <taxon>Araneidae</taxon>
        <taxon>Caerostris</taxon>
    </lineage>
</organism>
<feature type="compositionally biased region" description="Basic and acidic residues" evidence="1">
    <location>
        <begin position="1"/>
        <end position="22"/>
    </location>
</feature>
<dbReference type="Proteomes" id="UP001054945">
    <property type="component" value="Unassembled WGS sequence"/>
</dbReference>
<reference evidence="2 3" key="1">
    <citation type="submission" date="2021-06" db="EMBL/GenBank/DDBJ databases">
        <title>Caerostris extrusa draft genome.</title>
        <authorList>
            <person name="Kono N."/>
            <person name="Arakawa K."/>
        </authorList>
    </citation>
    <scope>NUCLEOTIDE SEQUENCE [LARGE SCALE GENOMIC DNA]</scope>
</reference>
<name>A0AAV4PBT2_CAEEX</name>
<evidence type="ECO:0000313" key="2">
    <source>
        <dbReference type="EMBL" id="GIX94498.1"/>
    </source>
</evidence>
<sequence length="105" mass="12051">MPMRESPTHVMHDLALPSDREPTSLAQPQVSQFPGMHPKYHISICHTPWGNAYPTLKTTALNNYISTFIILSDDPTFVWVLQWRRRRAEGLNCQLTPRSDGYARS</sequence>
<dbReference type="EMBL" id="BPLR01004384">
    <property type="protein sequence ID" value="GIX94498.1"/>
    <property type="molecule type" value="Genomic_DNA"/>
</dbReference>
<proteinExistence type="predicted"/>
<feature type="region of interest" description="Disordered" evidence="1">
    <location>
        <begin position="1"/>
        <end position="26"/>
    </location>
</feature>
<keyword evidence="3" id="KW-1185">Reference proteome</keyword>
<accession>A0AAV4PBT2</accession>
<dbReference type="AlphaFoldDB" id="A0AAV4PBT2"/>
<protein>
    <submittedName>
        <fullName evidence="2">Uncharacterized protein</fullName>
    </submittedName>
</protein>
<evidence type="ECO:0000256" key="1">
    <source>
        <dbReference type="SAM" id="MobiDB-lite"/>
    </source>
</evidence>
<evidence type="ECO:0000313" key="3">
    <source>
        <dbReference type="Proteomes" id="UP001054945"/>
    </source>
</evidence>